<dbReference type="PANTHER" id="PTHR22718:SF25">
    <property type="entry name" value="G-PROTEIN COUPLED RECEPTORS FAMILY 1 PROFILE DOMAIN-CONTAINING PROTEIN"/>
    <property type="match status" value="1"/>
</dbReference>
<dbReference type="SUPFAM" id="SSF81321">
    <property type="entry name" value="Family A G protein-coupled receptor-like"/>
    <property type="match status" value="1"/>
</dbReference>
<dbReference type="PANTHER" id="PTHR22718">
    <property type="entry name" value="SERPENTINE RECEPTOR, CLASS X"/>
    <property type="match status" value="1"/>
</dbReference>
<dbReference type="Pfam" id="PF04789">
    <property type="entry name" value="DUF621"/>
    <property type="match status" value="1"/>
</dbReference>
<evidence type="ECO:0000313" key="1">
    <source>
        <dbReference type="EnsemblMetazoa" id="PPA41495.1"/>
    </source>
</evidence>
<dbReference type="Proteomes" id="UP000005239">
    <property type="component" value="Unassembled WGS sequence"/>
</dbReference>
<accession>A0A2A6CN85</accession>
<reference evidence="2" key="1">
    <citation type="journal article" date="2008" name="Nat. Genet.">
        <title>The Pristionchus pacificus genome provides a unique perspective on nematode lifestyle and parasitism.</title>
        <authorList>
            <person name="Dieterich C."/>
            <person name="Clifton S.W."/>
            <person name="Schuster L.N."/>
            <person name="Chinwalla A."/>
            <person name="Delehaunty K."/>
            <person name="Dinkelacker I."/>
            <person name="Fulton L."/>
            <person name="Fulton R."/>
            <person name="Godfrey J."/>
            <person name="Minx P."/>
            <person name="Mitreva M."/>
            <person name="Roeseler W."/>
            <person name="Tian H."/>
            <person name="Witte H."/>
            <person name="Yang S.P."/>
            <person name="Wilson R.K."/>
            <person name="Sommer R.J."/>
        </authorList>
    </citation>
    <scope>NUCLEOTIDE SEQUENCE [LARGE SCALE GENOMIC DNA]</scope>
    <source>
        <strain evidence="2">PS312</strain>
    </source>
</reference>
<protein>
    <submittedName>
        <fullName evidence="1">Uncharacterized protein</fullName>
    </submittedName>
</protein>
<dbReference type="EnsemblMetazoa" id="PPA41495.1">
    <property type="protein sequence ID" value="PPA41495.1"/>
    <property type="gene ID" value="WBGene00279864"/>
</dbReference>
<sequence>MELETLGQVLSVPLITPKYMSLLCVEFVVGLLVAMPNLLMIIILVIGRRKLMKNHFYVVLSNLIVFTSLKGFVELAFVLPYYIQQMGDRSKMAQYYNSCLNVSNGLLSILFNCLIYLSYACTMVVFILRQRRKMSDNADNTTQMRLLKQSVIVFMMYLASIVSVLVISFVPQPNFIDAFYIAYIENILNLSIAAVYPICFLAMSSEMRKLITRSSDRVSSLGSNPIT</sequence>
<proteinExistence type="predicted"/>
<accession>A0A8R1UV04</accession>
<organism evidence="1 2">
    <name type="scientific">Pristionchus pacificus</name>
    <name type="common">Parasitic nematode worm</name>
    <dbReference type="NCBI Taxonomy" id="54126"/>
    <lineage>
        <taxon>Eukaryota</taxon>
        <taxon>Metazoa</taxon>
        <taxon>Ecdysozoa</taxon>
        <taxon>Nematoda</taxon>
        <taxon>Chromadorea</taxon>
        <taxon>Rhabditida</taxon>
        <taxon>Rhabditina</taxon>
        <taxon>Diplogasteromorpha</taxon>
        <taxon>Diplogasteroidea</taxon>
        <taxon>Neodiplogasteridae</taxon>
        <taxon>Pristionchus</taxon>
    </lineage>
</organism>
<evidence type="ECO:0000313" key="2">
    <source>
        <dbReference type="Proteomes" id="UP000005239"/>
    </source>
</evidence>
<keyword evidence="2" id="KW-1185">Reference proteome</keyword>
<dbReference type="InterPro" id="IPR006874">
    <property type="entry name" value="DUF621"/>
</dbReference>
<dbReference type="AlphaFoldDB" id="A0A2A6CN85"/>
<name>A0A2A6CN85_PRIPA</name>
<gene>
    <name evidence="1" type="primary">WBGene00279864</name>
</gene>
<reference evidence="1" key="2">
    <citation type="submission" date="2022-06" db="UniProtKB">
        <authorList>
            <consortium name="EnsemblMetazoa"/>
        </authorList>
    </citation>
    <scope>IDENTIFICATION</scope>
    <source>
        <strain evidence="1">PS312</strain>
    </source>
</reference>